<dbReference type="Proteomes" id="UP000239576">
    <property type="component" value="Unassembled WGS sequence"/>
</dbReference>
<reference evidence="2" key="1">
    <citation type="submission" date="2018-02" db="EMBL/GenBank/DDBJ databases">
        <authorList>
            <person name="Moore K."/>
            <person name="Momper L."/>
        </authorList>
    </citation>
    <scope>NUCLEOTIDE SEQUENCE [LARGE SCALE GENOMIC DNA]</scope>
    <source>
        <strain evidence="2">ULC18</strain>
    </source>
</reference>
<proteinExistence type="predicted"/>
<comment type="caution">
    <text evidence="1">The sequence shown here is derived from an EMBL/GenBank/DDBJ whole genome shotgun (WGS) entry which is preliminary data.</text>
</comment>
<evidence type="ECO:0000313" key="2">
    <source>
        <dbReference type="Proteomes" id="UP000239576"/>
    </source>
</evidence>
<accession>A0A2T1DUM1</accession>
<sequence>MQITLERSGGFTGMPLTITVDTAKLSPDNAARLRHLVEAADFFRLPDRVSTPAQPDRFEYTVTIQEGTQKHTITVGEAAIPEPLKPLLHWLMETAGQH</sequence>
<name>A0A2T1DUM1_9CYAN</name>
<gene>
    <name evidence="1" type="ORF">C7B82_27930</name>
</gene>
<organism evidence="1 2">
    <name type="scientific">Stenomitos frigidus ULC18</name>
    <dbReference type="NCBI Taxonomy" id="2107698"/>
    <lineage>
        <taxon>Bacteria</taxon>
        <taxon>Bacillati</taxon>
        <taxon>Cyanobacteriota</taxon>
        <taxon>Cyanophyceae</taxon>
        <taxon>Leptolyngbyales</taxon>
        <taxon>Leptolyngbyaceae</taxon>
        <taxon>Stenomitos</taxon>
    </lineage>
</organism>
<dbReference type="Pfam" id="PF20242">
    <property type="entry name" value="Emfourin"/>
    <property type="match status" value="1"/>
</dbReference>
<dbReference type="AlphaFoldDB" id="A0A2T1DUM1"/>
<dbReference type="OrthoDB" id="6956709at2"/>
<dbReference type="EMBL" id="PVWK01000151">
    <property type="protein sequence ID" value="PSB24198.1"/>
    <property type="molecule type" value="Genomic_DNA"/>
</dbReference>
<reference evidence="1 2" key="2">
    <citation type="submission" date="2018-03" db="EMBL/GenBank/DDBJ databases">
        <title>The ancient ancestry and fast evolution of plastids.</title>
        <authorList>
            <person name="Moore K.R."/>
            <person name="Magnabosco C."/>
            <person name="Momper L."/>
            <person name="Gold D.A."/>
            <person name="Bosak T."/>
            <person name="Fournier G.P."/>
        </authorList>
    </citation>
    <scope>NUCLEOTIDE SEQUENCE [LARGE SCALE GENOMIC DNA]</scope>
    <source>
        <strain evidence="1 2">ULC18</strain>
    </source>
</reference>
<dbReference type="InterPro" id="IPR049457">
    <property type="entry name" value="Emfourin"/>
</dbReference>
<evidence type="ECO:0000313" key="1">
    <source>
        <dbReference type="EMBL" id="PSB24198.1"/>
    </source>
</evidence>
<protein>
    <submittedName>
        <fullName evidence="1">Uncharacterized protein</fullName>
    </submittedName>
</protein>
<keyword evidence="2" id="KW-1185">Reference proteome</keyword>